<evidence type="ECO:0000259" key="7">
    <source>
        <dbReference type="PROSITE" id="PS50934"/>
    </source>
</evidence>
<keyword evidence="4" id="KW-0539">Nucleus</keyword>
<evidence type="ECO:0000313" key="10">
    <source>
        <dbReference type="EMBL" id="EFA83436.1"/>
    </source>
</evidence>
<evidence type="ECO:0000256" key="5">
    <source>
        <dbReference type="SAM" id="MobiDB-lite"/>
    </source>
</evidence>
<feature type="compositionally biased region" description="Polar residues" evidence="5">
    <location>
        <begin position="343"/>
        <end position="353"/>
    </location>
</feature>
<dbReference type="InterPro" id="IPR009057">
    <property type="entry name" value="Homeodomain-like_sf"/>
</dbReference>
<evidence type="ECO:0000256" key="3">
    <source>
        <dbReference type="ARBA" id="ARBA00023163"/>
    </source>
</evidence>
<feature type="region of interest" description="Disordered" evidence="5">
    <location>
        <begin position="1"/>
        <end position="103"/>
    </location>
</feature>
<feature type="compositionally biased region" description="Polar residues" evidence="5">
    <location>
        <begin position="18"/>
        <end position="33"/>
    </location>
</feature>
<evidence type="ECO:0000259" key="9">
    <source>
        <dbReference type="PROSITE" id="PS51294"/>
    </source>
</evidence>
<feature type="domain" description="SWIRM" evidence="7">
    <location>
        <begin position="220"/>
        <end position="317"/>
    </location>
</feature>
<feature type="domain" description="SANT" evidence="8">
    <location>
        <begin position="466"/>
        <end position="517"/>
    </location>
</feature>
<dbReference type="Proteomes" id="UP000001396">
    <property type="component" value="Unassembled WGS sequence"/>
</dbReference>
<proteinExistence type="predicted"/>
<dbReference type="RefSeq" id="XP_020435553.1">
    <property type="nucleotide sequence ID" value="XM_020574511.1"/>
</dbReference>
<dbReference type="SMART" id="SM00717">
    <property type="entry name" value="SANT"/>
    <property type="match status" value="1"/>
</dbReference>
<dbReference type="STRING" id="670386.D3B571"/>
<dbReference type="PANTHER" id="PTHR12802">
    <property type="entry name" value="SWI/SNF COMPLEX-RELATED"/>
    <property type="match status" value="1"/>
</dbReference>
<dbReference type="PROSITE" id="PS51294">
    <property type="entry name" value="HTH_MYB"/>
    <property type="match status" value="1"/>
</dbReference>
<feature type="compositionally biased region" description="Low complexity" evidence="5">
    <location>
        <begin position="354"/>
        <end position="381"/>
    </location>
</feature>
<evidence type="ECO:0000313" key="11">
    <source>
        <dbReference type="Proteomes" id="UP000001396"/>
    </source>
</evidence>
<dbReference type="SUPFAM" id="SSF46689">
    <property type="entry name" value="Homeodomain-like"/>
    <property type="match status" value="2"/>
</dbReference>
<dbReference type="Pfam" id="PF04433">
    <property type="entry name" value="SWIRM"/>
    <property type="match status" value="1"/>
</dbReference>
<dbReference type="InterPro" id="IPR007526">
    <property type="entry name" value="SWIRM"/>
</dbReference>
<sequence>MENNTDQVNGSNNGGGVETTNIAVAPQTVSSVEDANKRQLESNGEVDTTPFKKQKSDDIQQQQQQQAQQINMSGLPPLSAPMSPSRPIPPNQQQQQQQVQQPIVKTVTTPPSAIPIPASIQSNKPVPQLPLNNIGNNNTIATNISKNTTIANNNIITAATTGTGNEMPATSTTTTTTTTTTTSSAALVSPMAVQQQLQQATAAAAASVPHVTSVLLATTQFPIPQCSWFKMNEIHDIERIQMNEFFNGRSPSKTPEIYKEYRDFMINTYQQNPYQYLTLTAVRRNLVGDVCSIMRVHSFLDHWGLINYFVNPDGGGCIPPPPLMNNNNNNIENNNNNNNNNNDSSVLKSPGKQTTSTTTSTSTTSSSSTTTTSSSSSSSSSKSLELRNNIYGQPQAPHKTVCSICGVDCTALRYQLSKPLSPGEGQNNLPAELYKVNICNNCFTGGSYAPNHQATDFTKIEQEVSKEPEEWTDQETLLLLEAIDLYGDSWVDVSEHVATKTKEQCLLHFLRLPIEDSYLEDNFNRAIGLKHNNNNNIQQPNNNHNDNGFGGNEILSMISFLSKSVSPNVASAAAKAAYEELERSKHTDTDDMNIQTASAATLAATSIKAKAITRSEEREIQSLILDIVNLQTKKLEIKLKYYSDLEDSLDRERLLLDRSRQALFAEKLSLLKAYNQIPQPNLLQTVSNNNNNNNSNNINNNNNNNDDINSSTMDTQEELAN</sequence>
<reference evidence="10 11" key="1">
    <citation type="journal article" date="2011" name="Genome Res.">
        <title>Phylogeny-wide analysis of social amoeba genomes highlights ancient origins for complex intercellular communication.</title>
        <authorList>
            <person name="Heidel A.J."/>
            <person name="Lawal H.M."/>
            <person name="Felder M."/>
            <person name="Schilde C."/>
            <person name="Helps N.R."/>
            <person name="Tunggal B."/>
            <person name="Rivero F."/>
            <person name="John U."/>
            <person name="Schleicher M."/>
            <person name="Eichinger L."/>
            <person name="Platzer M."/>
            <person name="Noegel A.A."/>
            <person name="Schaap P."/>
            <person name="Gloeckner G."/>
        </authorList>
    </citation>
    <scope>NUCLEOTIDE SEQUENCE [LARGE SCALE GENOMIC DNA]</scope>
    <source>
        <strain evidence="11">ATCC 26659 / Pp 5 / PN500</strain>
    </source>
</reference>
<feature type="compositionally biased region" description="Low complexity" evidence="5">
    <location>
        <begin position="326"/>
        <end position="342"/>
    </location>
</feature>
<dbReference type="FunFam" id="1.10.10.10:FF:000020">
    <property type="entry name" value="SWI/SNF complex subunit SMARCC2 isoform c"/>
    <property type="match status" value="1"/>
</dbReference>
<keyword evidence="2" id="KW-0238">DNA-binding</keyword>
<keyword evidence="11" id="KW-1185">Reference proteome</keyword>
<dbReference type="CDD" id="cd00167">
    <property type="entry name" value="SANT"/>
    <property type="match status" value="1"/>
</dbReference>
<dbReference type="PROSITE" id="PS51293">
    <property type="entry name" value="SANT"/>
    <property type="match status" value="1"/>
</dbReference>
<dbReference type="InterPro" id="IPR001005">
    <property type="entry name" value="SANT/Myb"/>
</dbReference>
<feature type="compositionally biased region" description="Low complexity" evidence="5">
    <location>
        <begin position="60"/>
        <end position="69"/>
    </location>
</feature>
<gene>
    <name evidence="10" type="ORF">PPL_03583</name>
</gene>
<dbReference type="GO" id="GO:0016514">
    <property type="term" value="C:SWI/SNF complex"/>
    <property type="evidence" value="ECO:0007669"/>
    <property type="project" value="TreeGrafter"/>
</dbReference>
<dbReference type="Pfam" id="PF16495">
    <property type="entry name" value="SWIRM-assoc_1"/>
    <property type="match status" value="1"/>
</dbReference>
<feature type="domain" description="Myb-like" evidence="6">
    <location>
        <begin position="463"/>
        <end position="513"/>
    </location>
</feature>
<dbReference type="PANTHER" id="PTHR12802:SF41">
    <property type="entry name" value="BRAHMA ASSOCIATED PROTEIN 155 KDA"/>
    <property type="match status" value="1"/>
</dbReference>
<evidence type="ECO:0000259" key="8">
    <source>
        <dbReference type="PROSITE" id="PS51293"/>
    </source>
</evidence>
<dbReference type="PROSITE" id="PS50090">
    <property type="entry name" value="MYB_LIKE"/>
    <property type="match status" value="1"/>
</dbReference>
<dbReference type="InterPro" id="IPR017884">
    <property type="entry name" value="SANT_dom"/>
</dbReference>
<dbReference type="FunFam" id="1.10.10.60:FF:000014">
    <property type="entry name" value="SWI/SNF complex subunit SMARCC2 isoform C"/>
    <property type="match status" value="1"/>
</dbReference>
<dbReference type="InterPro" id="IPR017930">
    <property type="entry name" value="Myb_dom"/>
</dbReference>
<feature type="region of interest" description="Disordered" evidence="5">
    <location>
        <begin position="686"/>
        <end position="721"/>
    </location>
</feature>
<dbReference type="Gene3D" id="1.10.10.10">
    <property type="entry name" value="Winged helix-like DNA-binding domain superfamily/Winged helix DNA-binding domain"/>
    <property type="match status" value="1"/>
</dbReference>
<dbReference type="PROSITE" id="PS50934">
    <property type="entry name" value="SWIRM"/>
    <property type="match status" value="1"/>
</dbReference>
<dbReference type="GO" id="GO:0003677">
    <property type="term" value="F:DNA binding"/>
    <property type="evidence" value="ECO:0007669"/>
    <property type="project" value="UniProtKB-KW"/>
</dbReference>
<evidence type="ECO:0000256" key="4">
    <source>
        <dbReference type="ARBA" id="ARBA00023242"/>
    </source>
</evidence>
<protein>
    <submittedName>
        <fullName evidence="10">Myb domain-containing protein</fullName>
    </submittedName>
</protein>
<evidence type="ECO:0000256" key="1">
    <source>
        <dbReference type="ARBA" id="ARBA00023015"/>
    </source>
</evidence>
<name>D3B571_HETP5</name>
<dbReference type="Gene3D" id="1.10.10.60">
    <property type="entry name" value="Homeodomain-like"/>
    <property type="match status" value="1"/>
</dbReference>
<dbReference type="InterPro" id="IPR032451">
    <property type="entry name" value="SMARCC_C"/>
</dbReference>
<dbReference type="EMBL" id="ADBJ01000015">
    <property type="protein sequence ID" value="EFA83436.1"/>
    <property type="molecule type" value="Genomic_DNA"/>
</dbReference>
<comment type="caution">
    <text evidence="10">The sequence shown here is derived from an EMBL/GenBank/DDBJ whole genome shotgun (WGS) entry which is preliminary data.</text>
</comment>
<keyword evidence="1" id="KW-0805">Transcription regulation</keyword>
<accession>D3B571</accession>
<feature type="domain" description="HTH myb-type" evidence="9">
    <location>
        <begin position="471"/>
        <end position="517"/>
    </location>
</feature>
<dbReference type="OMA" id="MFISTTY"/>
<keyword evidence="3" id="KW-0804">Transcription</keyword>
<dbReference type="InterPro" id="IPR036388">
    <property type="entry name" value="WH-like_DNA-bd_sf"/>
</dbReference>
<evidence type="ECO:0000256" key="2">
    <source>
        <dbReference type="ARBA" id="ARBA00023125"/>
    </source>
</evidence>
<feature type="region of interest" description="Disordered" evidence="5">
    <location>
        <begin position="326"/>
        <end position="382"/>
    </location>
</feature>
<dbReference type="AlphaFoldDB" id="D3B571"/>
<dbReference type="GeneID" id="31359070"/>
<evidence type="ECO:0000259" key="6">
    <source>
        <dbReference type="PROSITE" id="PS50090"/>
    </source>
</evidence>
<dbReference type="InParanoid" id="D3B571"/>
<feature type="compositionally biased region" description="Low complexity" evidence="5">
    <location>
        <begin position="91"/>
        <end position="103"/>
    </location>
</feature>
<feature type="compositionally biased region" description="Low complexity" evidence="5">
    <location>
        <begin position="687"/>
        <end position="711"/>
    </location>
</feature>
<feature type="compositionally biased region" description="Polar residues" evidence="5">
    <location>
        <begin position="1"/>
        <end position="11"/>
    </location>
</feature>
<organism evidence="10 11">
    <name type="scientific">Heterostelium pallidum (strain ATCC 26659 / Pp 5 / PN500)</name>
    <name type="common">Cellular slime mold</name>
    <name type="synonym">Polysphondylium pallidum</name>
    <dbReference type="NCBI Taxonomy" id="670386"/>
    <lineage>
        <taxon>Eukaryota</taxon>
        <taxon>Amoebozoa</taxon>
        <taxon>Evosea</taxon>
        <taxon>Eumycetozoa</taxon>
        <taxon>Dictyostelia</taxon>
        <taxon>Acytosteliales</taxon>
        <taxon>Acytosteliaceae</taxon>
        <taxon>Heterostelium</taxon>
    </lineage>
</organism>
<dbReference type="Pfam" id="PF00249">
    <property type="entry name" value="Myb_DNA-binding"/>
    <property type="match status" value="1"/>
</dbReference>